<protein>
    <submittedName>
        <fullName evidence="3">Outer membrane lipoprotein-sorting protein</fullName>
    </submittedName>
</protein>
<name>A0A498C8U5_9GAMM</name>
<evidence type="ECO:0000256" key="1">
    <source>
        <dbReference type="SAM" id="SignalP"/>
    </source>
</evidence>
<evidence type="ECO:0000313" key="3">
    <source>
        <dbReference type="EMBL" id="RLK51607.1"/>
    </source>
</evidence>
<feature type="domain" description="Uncharacterized protein TP-0789" evidence="2">
    <location>
        <begin position="81"/>
        <end position="262"/>
    </location>
</feature>
<dbReference type="AlphaFoldDB" id="A0A498C8U5"/>
<feature type="chain" id="PRO_5019773158" evidence="1">
    <location>
        <begin position="29"/>
        <end position="272"/>
    </location>
</feature>
<keyword evidence="4" id="KW-1185">Reference proteome</keyword>
<dbReference type="CDD" id="cd16329">
    <property type="entry name" value="LolA_like"/>
    <property type="match status" value="1"/>
</dbReference>
<dbReference type="Proteomes" id="UP000275461">
    <property type="component" value="Unassembled WGS sequence"/>
</dbReference>
<dbReference type="Gene3D" id="2.50.20.10">
    <property type="entry name" value="Lipoprotein localisation LolA/LolB/LppX"/>
    <property type="match status" value="1"/>
</dbReference>
<reference evidence="3 4" key="1">
    <citation type="submission" date="2018-10" db="EMBL/GenBank/DDBJ databases">
        <title>Genomic Encyclopedia of Type Strains, Phase IV (KMG-IV): sequencing the most valuable type-strain genomes for metagenomic binning, comparative biology and taxonomic classification.</title>
        <authorList>
            <person name="Goeker M."/>
        </authorList>
    </citation>
    <scope>NUCLEOTIDE SEQUENCE [LARGE SCALE GENOMIC DNA]</scope>
    <source>
        <strain evidence="3 4">DSM 12769</strain>
    </source>
</reference>
<feature type="signal peptide" evidence="1">
    <location>
        <begin position="1"/>
        <end position="28"/>
    </location>
</feature>
<evidence type="ECO:0000259" key="2">
    <source>
        <dbReference type="Pfam" id="PF17131"/>
    </source>
</evidence>
<dbReference type="InterPro" id="IPR033399">
    <property type="entry name" value="TP_0789-like"/>
</dbReference>
<accession>A0A498C8U5</accession>
<organism evidence="3 4">
    <name type="scientific">Alkalispirillum mobile</name>
    <dbReference type="NCBI Taxonomy" id="85925"/>
    <lineage>
        <taxon>Bacteria</taxon>
        <taxon>Pseudomonadati</taxon>
        <taxon>Pseudomonadota</taxon>
        <taxon>Gammaproteobacteria</taxon>
        <taxon>Chromatiales</taxon>
        <taxon>Ectothiorhodospiraceae</taxon>
        <taxon>Alkalispirillum</taxon>
    </lineage>
</organism>
<evidence type="ECO:0000313" key="4">
    <source>
        <dbReference type="Proteomes" id="UP000275461"/>
    </source>
</evidence>
<dbReference type="EMBL" id="RCDA01000001">
    <property type="protein sequence ID" value="RLK51607.1"/>
    <property type="molecule type" value="Genomic_DNA"/>
</dbReference>
<keyword evidence="3" id="KW-0449">Lipoprotein</keyword>
<sequence length="272" mass="31178">MTNRVYGRLPVGLLGFMLGLALSMPGWADEQAGAELAQQVYDRPEGNDAVTRGRMVLGGEGRRERVRESYEYRLEGEEDESWNLIRFTSPSNIADTGLLVHNRPEGASDQWLFLPAAQRVRRISSENRGGSFVQSELWFEDLEDREPHKDSHRLLGEDSYEGTEVKLLESVPVDAGNSVYSKRLSWVHPDTHIPLRIDFYQDGDEPVKRLTVERIERIQGYWTVMSSTMTDLRQGRTTRLEVEEVVYDQGLPRDLFTSRALSDPSRETDYRP</sequence>
<gene>
    <name evidence="3" type="ORF">DFR31_1551</name>
</gene>
<keyword evidence="1" id="KW-0732">Signal</keyword>
<proteinExistence type="predicted"/>
<dbReference type="Pfam" id="PF17131">
    <property type="entry name" value="LolA_like"/>
    <property type="match status" value="1"/>
</dbReference>
<comment type="caution">
    <text evidence="3">The sequence shown here is derived from an EMBL/GenBank/DDBJ whole genome shotgun (WGS) entry which is preliminary data.</text>
</comment>